<keyword evidence="2" id="KW-0347">Helicase</keyword>
<organism evidence="2 3">
    <name type="scientific">Ammonicoccus fulvus</name>
    <dbReference type="NCBI Taxonomy" id="3138240"/>
    <lineage>
        <taxon>Bacteria</taxon>
        <taxon>Bacillati</taxon>
        <taxon>Actinomycetota</taxon>
        <taxon>Actinomycetes</taxon>
        <taxon>Propionibacteriales</taxon>
        <taxon>Propionibacteriaceae</taxon>
        <taxon>Ammonicoccus</taxon>
    </lineage>
</organism>
<dbReference type="Pfam" id="PF22679">
    <property type="entry name" value="T1R_D3-like"/>
    <property type="match status" value="1"/>
</dbReference>
<dbReference type="EMBL" id="CP154795">
    <property type="protein sequence ID" value="XAN07471.1"/>
    <property type="molecule type" value="Genomic_DNA"/>
</dbReference>
<dbReference type="Pfam" id="PF04313">
    <property type="entry name" value="HSDR_N"/>
    <property type="match status" value="1"/>
</dbReference>
<sequence length="1023" mass="112057">MSNALIMEQQFESDICDSLSSSGWYYSGSGAPDPEWDPALALHKADALWWLANRYPKEYEKAVNPSLTGTSKQQAEHRLLQALAKMLDTKAVIDPTTFKERNGLLGVLRAGFNFVAPSRPAAKFGPMVEFPPENPLLTASQQWFRDNRLRVLRQVRFDPTKTSTIDVVLTVNGIPVITMELKTDHTQKADDAVAQYRKDRMPTKSTPLLQPGRCLVHFVVSNQRALMTTALKGADTFFIPFDKGDNGHAGNPPSPTGSPTDYLWREVLTPRSLIRILSSFAVRESDGTLVFPRYHQWRAVENITTDVAQTSAGGRYLVWHSAGSGKTKTIAWLAHRLGRLHAYDGDKAFDSVIIVSDRRVLDDQLRRAVSLLGASKGYVVGITDKAGSKSSQLRDALTEGDHIITVTLQSFPEALKIINDSAELRSRRWCVIADEAHSSQSGDAASDLRKLLAAAPEVDPEDDQITSDDLLLAQDSAVATASNITFVALTATPKHRTLRLFGTKTDKGWEAFDTYTMAQAIEEGFILDVLKRYSTYDMFARVRDNVTDSENQIKVDGVKAVSQIVRFVRLHKVAIAQKVEIVIEHFRAQVAGSLDGRARAMVVTGSREEAVRWSLAMNKYLPDKGYHDMAALVAFSGEITVDGQSYTEPSMTGVAEKALPKHFRETDEARVLIVADKYQTGYDEPLLCAMYVDKDLSGIAAVQTLSRLNRTAPNKPLPIVLDFVNDPVKIQSAFATYYSEAYISQETDPNALYSLTDRLDLAGYYDSDELYAISEAYLTGEDGESLQPLLAPIVHRWNAALAGATEPAKRQEVLAFRTDAGRYRSAWDFLSQVVDYQDPTLHRRAILAGLLVRNLHTDSLIESIDTTSVELTGLAVVAKQIDTDRSISGPTSADLDAPAYDGDRTFGGSTPEQVALSEAIDKVNALFAASGLELGNGSGAAWTRAVWGVLTEDEDIKAMSAENSPEQLQSSPKFKDKVTGAVVSVAADSAAMTEAAMANPDLYEGLVELLAKVTAIVHGHAAA</sequence>
<keyword evidence="2" id="KW-0378">Hydrolase</keyword>
<dbReference type="GO" id="GO:0004386">
    <property type="term" value="F:helicase activity"/>
    <property type="evidence" value="ECO:0007669"/>
    <property type="project" value="UniProtKB-KW"/>
</dbReference>
<gene>
    <name evidence="2" type="ORF">AADG42_09255</name>
</gene>
<dbReference type="Gene3D" id="3.40.50.300">
    <property type="entry name" value="P-loop containing nucleotide triphosphate hydrolases"/>
    <property type="match status" value="3"/>
</dbReference>
<dbReference type="InterPro" id="IPR055180">
    <property type="entry name" value="HsdR_RecA-like_helicase_dom_2"/>
</dbReference>
<keyword evidence="3" id="KW-1185">Reference proteome</keyword>
<evidence type="ECO:0000313" key="3">
    <source>
        <dbReference type="Proteomes" id="UP001442841"/>
    </source>
</evidence>
<dbReference type="Gene3D" id="3.90.1570.50">
    <property type="match status" value="1"/>
</dbReference>
<dbReference type="SUPFAM" id="SSF52540">
    <property type="entry name" value="P-loop containing nucleoside triphosphate hydrolases"/>
    <property type="match status" value="1"/>
</dbReference>
<evidence type="ECO:0000313" key="2">
    <source>
        <dbReference type="EMBL" id="XAN07471.1"/>
    </source>
</evidence>
<accession>A0ABZ3FN52</accession>
<reference evidence="2 3" key="1">
    <citation type="submission" date="2024-04" db="EMBL/GenBank/DDBJ databases">
        <title>Isolation of an actinomycete strain from pig manure.</title>
        <authorList>
            <person name="Gong T."/>
            <person name="Yu Z."/>
            <person name="An M."/>
            <person name="Wei C."/>
            <person name="Yang W."/>
            <person name="Liu L."/>
        </authorList>
    </citation>
    <scope>NUCLEOTIDE SEQUENCE [LARGE SCALE GENOMIC DNA]</scope>
    <source>
        <strain evidence="2 3">ZF39</strain>
    </source>
</reference>
<dbReference type="Pfam" id="PF18766">
    <property type="entry name" value="SWI2_SNF2"/>
    <property type="match status" value="1"/>
</dbReference>
<name>A0ABZ3FN52_9ACTN</name>
<dbReference type="InterPro" id="IPR007409">
    <property type="entry name" value="Restrct_endonuc_type1_HsdR_N"/>
</dbReference>
<keyword evidence="2" id="KW-0547">Nucleotide-binding</keyword>
<dbReference type="RefSeq" id="WP_425308931.1">
    <property type="nucleotide sequence ID" value="NZ_CP154795.1"/>
</dbReference>
<evidence type="ECO:0000259" key="1">
    <source>
        <dbReference type="PROSITE" id="PS51192"/>
    </source>
</evidence>
<dbReference type="SMART" id="SM00487">
    <property type="entry name" value="DEXDc"/>
    <property type="match status" value="1"/>
</dbReference>
<protein>
    <submittedName>
        <fullName evidence="2">DEAD/DEAH box helicase family protein</fullName>
    </submittedName>
</protein>
<dbReference type="Proteomes" id="UP001442841">
    <property type="component" value="Chromosome"/>
</dbReference>
<feature type="domain" description="Helicase ATP-binding" evidence="1">
    <location>
        <begin position="307"/>
        <end position="511"/>
    </location>
</feature>
<proteinExistence type="predicted"/>
<dbReference type="PANTHER" id="PTHR42927:SF1">
    <property type="entry name" value="HELICASE SUPERFAMILY 1 AND 2 DOMAIN-CONTAINING PROTEIN"/>
    <property type="match status" value="1"/>
</dbReference>
<dbReference type="InterPro" id="IPR014001">
    <property type="entry name" value="Helicase_ATP-bd"/>
</dbReference>
<dbReference type="PANTHER" id="PTHR42927">
    <property type="entry name" value="HELICASE SUPERFAMILY 1 AND 2 DOMAIN-CONTAINING PROTEIN"/>
    <property type="match status" value="1"/>
</dbReference>
<dbReference type="InterPro" id="IPR027417">
    <property type="entry name" value="P-loop_NTPase"/>
</dbReference>
<dbReference type="PROSITE" id="PS51192">
    <property type="entry name" value="HELICASE_ATP_BIND_1"/>
    <property type="match status" value="1"/>
</dbReference>
<keyword evidence="2" id="KW-0067">ATP-binding</keyword>
<dbReference type="InterPro" id="IPR040980">
    <property type="entry name" value="SWI2_SNF2"/>
</dbReference>